<protein>
    <recommendedName>
        <fullName evidence="9">dipeptidase E</fullName>
        <ecNumber evidence="9">3.4.13.21</ecNumber>
    </recommendedName>
    <alternativeName>
        <fullName evidence="10">Asp-specific dipeptidase</fullName>
    </alternativeName>
</protein>
<accession>A0A1M6IDT2</accession>
<evidence type="ECO:0000256" key="10">
    <source>
        <dbReference type="ARBA" id="ARBA00075877"/>
    </source>
</evidence>
<dbReference type="GO" id="GO:0005737">
    <property type="term" value="C:cytoplasm"/>
    <property type="evidence" value="ECO:0007669"/>
    <property type="project" value="UniProtKB-SubCell"/>
</dbReference>
<dbReference type="Proteomes" id="UP000184050">
    <property type="component" value="Unassembled WGS sequence"/>
</dbReference>
<dbReference type="CDD" id="cd03146">
    <property type="entry name" value="GAT1_Peptidase_E"/>
    <property type="match status" value="1"/>
</dbReference>
<name>A0A1M6IDT2_9BACT</name>
<dbReference type="STRING" id="1168035.SAMN05444280_11663"/>
<evidence type="ECO:0000313" key="12">
    <source>
        <dbReference type="Proteomes" id="UP000184050"/>
    </source>
</evidence>
<evidence type="ECO:0000256" key="9">
    <source>
        <dbReference type="ARBA" id="ARBA00066675"/>
    </source>
</evidence>
<keyword evidence="3" id="KW-0963">Cytoplasm</keyword>
<dbReference type="InterPro" id="IPR005320">
    <property type="entry name" value="Peptidase_S51"/>
</dbReference>
<dbReference type="GO" id="GO:0006508">
    <property type="term" value="P:proteolysis"/>
    <property type="evidence" value="ECO:0007669"/>
    <property type="project" value="UniProtKB-KW"/>
</dbReference>
<dbReference type="OrthoDB" id="3373764at2"/>
<keyword evidence="5" id="KW-0378">Hydrolase</keyword>
<dbReference type="RefSeq" id="WP_073169496.1">
    <property type="nucleotide sequence ID" value="NZ_FQZE01000016.1"/>
</dbReference>
<reference evidence="11 12" key="1">
    <citation type="submission" date="2016-11" db="EMBL/GenBank/DDBJ databases">
        <authorList>
            <person name="Jaros S."/>
            <person name="Januszkiewicz K."/>
            <person name="Wedrychowicz H."/>
        </authorList>
    </citation>
    <scope>NUCLEOTIDE SEQUENCE [LARGE SCALE GENOMIC DNA]</scope>
    <source>
        <strain evidence="11 12">DSM 27063</strain>
    </source>
</reference>
<evidence type="ECO:0000256" key="1">
    <source>
        <dbReference type="ARBA" id="ARBA00004496"/>
    </source>
</evidence>
<evidence type="ECO:0000256" key="3">
    <source>
        <dbReference type="ARBA" id="ARBA00022490"/>
    </source>
</evidence>
<evidence type="ECO:0000256" key="8">
    <source>
        <dbReference type="ARBA" id="ARBA00050239"/>
    </source>
</evidence>
<keyword evidence="4" id="KW-0645">Protease</keyword>
<keyword evidence="12" id="KW-1185">Reference proteome</keyword>
<dbReference type="Gene3D" id="3.40.50.880">
    <property type="match status" value="1"/>
</dbReference>
<dbReference type="EC" id="3.4.13.21" evidence="9"/>
<dbReference type="SUPFAM" id="SSF52317">
    <property type="entry name" value="Class I glutamine amidotransferase-like"/>
    <property type="match status" value="1"/>
</dbReference>
<dbReference type="AlphaFoldDB" id="A0A1M6IDT2"/>
<evidence type="ECO:0000313" key="11">
    <source>
        <dbReference type="EMBL" id="SHJ32605.1"/>
    </source>
</evidence>
<keyword evidence="6" id="KW-0720">Serine protease</keyword>
<sequence length="240" mass="27001">MKLLLISNSTMAGEPYLDYPKYEIRKFLGEKPVTAVFIPYAAVTFSFDEYCEKVEERFAEVGHHIVGVHTFKDQPKAIEEAEAIVVGGGNTWQLVRMLHDKKLMNPIRENAFNGSPYIGWSAGANIACPTLRTTNDMPIIDPHGFDCAGLIPFQINPHYLDANAEGHAGETREQRIMEFTEINPDMYVAGLREGTILKLENEKLKLIGERSCRIFKKGKEPVELAPDDDFSFLMETGFLA</sequence>
<evidence type="ECO:0000256" key="2">
    <source>
        <dbReference type="ARBA" id="ARBA00006534"/>
    </source>
</evidence>
<dbReference type="NCBIfam" id="NF003642">
    <property type="entry name" value="PRK05282.1"/>
    <property type="match status" value="1"/>
</dbReference>
<dbReference type="PANTHER" id="PTHR20842:SF0">
    <property type="entry name" value="ALPHA-ASPARTYL DIPEPTIDASE"/>
    <property type="match status" value="1"/>
</dbReference>
<dbReference type="Pfam" id="PF03575">
    <property type="entry name" value="Peptidase_S51"/>
    <property type="match status" value="1"/>
</dbReference>
<evidence type="ECO:0000256" key="4">
    <source>
        <dbReference type="ARBA" id="ARBA00022670"/>
    </source>
</evidence>
<evidence type="ECO:0000256" key="5">
    <source>
        <dbReference type="ARBA" id="ARBA00022801"/>
    </source>
</evidence>
<organism evidence="11 12">
    <name type="scientific">Tangfeifania diversioriginum</name>
    <dbReference type="NCBI Taxonomy" id="1168035"/>
    <lineage>
        <taxon>Bacteria</taxon>
        <taxon>Pseudomonadati</taxon>
        <taxon>Bacteroidota</taxon>
        <taxon>Bacteroidia</taxon>
        <taxon>Marinilabiliales</taxon>
        <taxon>Prolixibacteraceae</taxon>
        <taxon>Tangfeifania</taxon>
    </lineage>
</organism>
<evidence type="ECO:0000256" key="7">
    <source>
        <dbReference type="ARBA" id="ARBA00022997"/>
    </source>
</evidence>
<dbReference type="PANTHER" id="PTHR20842">
    <property type="entry name" value="PROTEASE S51 ALPHA-ASPARTYL DIPEPTIDASE"/>
    <property type="match status" value="1"/>
</dbReference>
<dbReference type="GO" id="GO:0008236">
    <property type="term" value="F:serine-type peptidase activity"/>
    <property type="evidence" value="ECO:0007669"/>
    <property type="project" value="UniProtKB-KW"/>
</dbReference>
<dbReference type="GO" id="GO:0016805">
    <property type="term" value="F:dipeptidase activity"/>
    <property type="evidence" value="ECO:0007669"/>
    <property type="project" value="UniProtKB-KW"/>
</dbReference>
<gene>
    <name evidence="11" type="ORF">SAMN05444280_11663</name>
</gene>
<evidence type="ECO:0000256" key="6">
    <source>
        <dbReference type="ARBA" id="ARBA00022825"/>
    </source>
</evidence>
<keyword evidence="7" id="KW-0224">Dipeptidase</keyword>
<dbReference type="FunFam" id="3.40.50.880:FF:000007">
    <property type="entry name" value="Peptidase E"/>
    <property type="match status" value="1"/>
</dbReference>
<proteinExistence type="inferred from homology"/>
<comment type="catalytic activity">
    <reaction evidence="8">
        <text>Dipeptidase E catalyzes the hydrolysis of dipeptides Asp-|-Xaa. It does not act on peptides with N-terminal Glu, Asn or Gln, nor does it cleave isoaspartyl peptides.</text>
        <dbReference type="EC" id="3.4.13.21"/>
    </reaction>
</comment>
<comment type="subcellular location">
    <subcellularLocation>
        <location evidence="1">Cytoplasm</location>
    </subcellularLocation>
</comment>
<dbReference type="InterPro" id="IPR029062">
    <property type="entry name" value="Class_I_gatase-like"/>
</dbReference>
<dbReference type="EMBL" id="FQZE01000016">
    <property type="protein sequence ID" value="SHJ32605.1"/>
    <property type="molecule type" value="Genomic_DNA"/>
</dbReference>
<comment type="similarity">
    <text evidence="2">Belongs to the peptidase S51 family.</text>
</comment>